<dbReference type="KEGG" id="aia:AWH56_021390"/>
<reference evidence="5" key="4">
    <citation type="submission" date="2020-10" db="EMBL/GenBank/DDBJ databases">
        <authorList>
            <person name="Bassil N.M."/>
            <person name="Lloyd J.R."/>
        </authorList>
    </citation>
    <scope>NUCLEOTIDE SEQUENCE</scope>
    <source>
        <strain evidence="5">NB2006</strain>
    </source>
</reference>
<gene>
    <name evidence="5" type="ORF">AWH56_021390</name>
    <name evidence="4" type="ORF">AWH56_16390</name>
</gene>
<sequence>MDDNKFFANDKQFGDLLKKTKRVSFIKSIFISFIVSLLVFLGLYFLGSYWMQSKIEKESGYDSLWSSVHGANIEERGTIYNYSPLTATAKTELVKTVAGIPIPWGQREKQYTVFGTSKFISAIGPSSVSKLGEDRSFYYFLGQRVIEFYHPKVEYKKIFDDRYVFDNMTEQQMVELALSFDKGYSIAEVNKFFQEHLAWYWLDTLSNDDIKDFSHWNMEEGLFYHDFTVLGTDAFGFPFLEGISAEMFLNTLNELQKDGKYQSSVNGLINTLTENGSLELNEEVLQIVGVVVTGPANELQKYNNVPIVTGATLGAVTNKYQ</sequence>
<dbReference type="OrthoDB" id="1730160at2"/>
<keyword evidence="1" id="KW-1133">Transmembrane helix</keyword>
<keyword evidence="1" id="KW-0812">Transmembrane</keyword>
<evidence type="ECO:0000313" key="6">
    <source>
        <dbReference type="Proteomes" id="UP000180175"/>
    </source>
</evidence>
<evidence type="ECO:0000313" key="5">
    <source>
        <dbReference type="EMBL" id="QOY35223.1"/>
    </source>
</evidence>
<dbReference type="Pfam" id="PF13791">
    <property type="entry name" value="Sigma_reg_C"/>
    <property type="match status" value="1"/>
</dbReference>
<dbReference type="Proteomes" id="UP000180175">
    <property type="component" value="Chromosome"/>
</dbReference>
<protein>
    <submittedName>
        <fullName evidence="5">Anti sigma factor C-terminal domain-containing protein</fullName>
    </submittedName>
</protein>
<dbReference type="RefSeq" id="WP_071318086.1">
    <property type="nucleotide sequence ID" value="NZ_CP063356.2"/>
</dbReference>
<dbReference type="Pfam" id="PF13800">
    <property type="entry name" value="Sigma_reg_N"/>
    <property type="match status" value="1"/>
</dbReference>
<dbReference type="InterPro" id="IPR025672">
    <property type="entry name" value="Sigma_reg_C_dom"/>
</dbReference>
<evidence type="ECO:0000259" key="3">
    <source>
        <dbReference type="Pfam" id="PF13800"/>
    </source>
</evidence>
<keyword evidence="6" id="KW-1185">Reference proteome</keyword>
<evidence type="ECO:0000259" key="2">
    <source>
        <dbReference type="Pfam" id="PF13791"/>
    </source>
</evidence>
<reference evidence="5 6" key="3">
    <citation type="journal article" date="2019" name="Int. J. Syst. Evol. Microbiol.">
        <title>Anaerobacillus isosaccharinicus sp. nov., an alkaliphilic bacterium which degrades isosaccharinic acid.</title>
        <authorList>
            <person name="Bassil N.M."/>
            <person name="Lloyd J.R."/>
        </authorList>
    </citation>
    <scope>NUCLEOTIDE SEQUENCE [LARGE SCALE GENOMIC DNA]</scope>
    <source>
        <strain evidence="5 6">NB2006</strain>
    </source>
</reference>
<reference evidence="5 6" key="2">
    <citation type="journal article" date="2017" name="Genome Announc.">
        <title>Draft Genome Sequences of Four Alkaliphilic Bacteria Belonging to the Anaerobacillus Genus.</title>
        <authorList>
            <person name="Bassil N.M."/>
            <person name="Lloyd J.R."/>
        </authorList>
    </citation>
    <scope>NUCLEOTIDE SEQUENCE [LARGE SCALE GENOMIC DNA]</scope>
    <source>
        <strain evidence="5 6">NB2006</strain>
    </source>
</reference>
<dbReference type="EMBL" id="CP063356">
    <property type="protein sequence ID" value="QOY35223.1"/>
    <property type="molecule type" value="Genomic_DNA"/>
</dbReference>
<evidence type="ECO:0000256" key="1">
    <source>
        <dbReference type="SAM" id="Phobius"/>
    </source>
</evidence>
<proteinExistence type="predicted"/>
<dbReference type="EMBL" id="LQXD01000143">
    <property type="protein sequence ID" value="OIJ10878.1"/>
    <property type="molecule type" value="Genomic_DNA"/>
</dbReference>
<evidence type="ECO:0000313" key="4">
    <source>
        <dbReference type="EMBL" id="OIJ10878.1"/>
    </source>
</evidence>
<accession>A0A1S2LEE6</accession>
<organism evidence="4 6">
    <name type="scientific">Anaerobacillus isosaccharinicus</name>
    <dbReference type="NCBI Taxonomy" id="1532552"/>
    <lineage>
        <taxon>Bacteria</taxon>
        <taxon>Bacillati</taxon>
        <taxon>Bacillota</taxon>
        <taxon>Bacilli</taxon>
        <taxon>Bacillales</taxon>
        <taxon>Bacillaceae</taxon>
        <taxon>Anaerobacillus</taxon>
    </lineage>
</organism>
<reference evidence="4 6" key="1">
    <citation type="submission" date="2016-10" db="EMBL/GenBank/DDBJ databases">
        <title>Draft genome sequences of four alkaliphilic bacteria belonging to the Anaerobacillus genus.</title>
        <authorList>
            <person name="Bassil N.M."/>
            <person name="Lloyd J.R."/>
        </authorList>
    </citation>
    <scope>NUCLEOTIDE SEQUENCE [LARGE SCALE GENOMIC DNA]</scope>
    <source>
        <strain evidence="4 6">NB2006</strain>
    </source>
</reference>
<dbReference type="InterPro" id="IPR029101">
    <property type="entry name" value="Sigma_reg_N"/>
</dbReference>
<feature type="domain" description="Sigma factor regulator N-terminal" evidence="3">
    <location>
        <begin position="16"/>
        <end position="99"/>
    </location>
</feature>
<feature type="domain" description="Sigma factor regulator C-terminal" evidence="2">
    <location>
        <begin position="166"/>
        <end position="314"/>
    </location>
</feature>
<name>A0A1S2LEE6_9BACI</name>
<dbReference type="AlphaFoldDB" id="A0A1S2LEE6"/>
<keyword evidence="1" id="KW-0472">Membrane</keyword>
<feature type="transmembrane region" description="Helical" evidence="1">
    <location>
        <begin position="25"/>
        <end position="47"/>
    </location>
</feature>